<evidence type="ECO:0000313" key="1">
    <source>
        <dbReference type="EMBL" id="PKA49120.1"/>
    </source>
</evidence>
<keyword evidence="2" id="KW-1185">Reference proteome</keyword>
<dbReference type="AlphaFoldDB" id="A0A2I0A0P0"/>
<dbReference type="EMBL" id="KZ452040">
    <property type="protein sequence ID" value="PKA49120.1"/>
    <property type="molecule type" value="Genomic_DNA"/>
</dbReference>
<sequence>MDAGGFARVDTERLLDAQDLIGCKRFVKRSLESDPLLEGLTHLLHEPRLSSPPLPPTPIFLKQRATLCRSSPFSQIETPLRALHDFALRQIQNPPSSIFPLYRSLSISGQQRKQNEILLRRSPLALFNVLIKCFLFANDSCASIRERNLARCSLSAINTCFSLIG</sequence>
<name>A0A2I0A0P0_9ASPA</name>
<protein>
    <submittedName>
        <fullName evidence="1">Uncharacterized protein</fullName>
    </submittedName>
</protein>
<dbReference type="Proteomes" id="UP000236161">
    <property type="component" value="Unassembled WGS sequence"/>
</dbReference>
<gene>
    <name evidence="1" type="ORF">AXF42_Ash010805</name>
</gene>
<reference evidence="1 2" key="1">
    <citation type="journal article" date="2017" name="Nature">
        <title>The Apostasia genome and the evolution of orchids.</title>
        <authorList>
            <person name="Zhang G.Q."/>
            <person name="Liu K.W."/>
            <person name="Li Z."/>
            <person name="Lohaus R."/>
            <person name="Hsiao Y.Y."/>
            <person name="Niu S.C."/>
            <person name="Wang J.Y."/>
            <person name="Lin Y.C."/>
            <person name="Xu Q."/>
            <person name="Chen L.J."/>
            <person name="Yoshida K."/>
            <person name="Fujiwara S."/>
            <person name="Wang Z.W."/>
            <person name="Zhang Y.Q."/>
            <person name="Mitsuda N."/>
            <person name="Wang M."/>
            <person name="Liu G.H."/>
            <person name="Pecoraro L."/>
            <person name="Huang H.X."/>
            <person name="Xiao X.J."/>
            <person name="Lin M."/>
            <person name="Wu X.Y."/>
            <person name="Wu W.L."/>
            <person name="Chen Y.Y."/>
            <person name="Chang S.B."/>
            <person name="Sakamoto S."/>
            <person name="Ohme-Takagi M."/>
            <person name="Yagi M."/>
            <person name="Zeng S.J."/>
            <person name="Shen C.Y."/>
            <person name="Yeh C.M."/>
            <person name="Luo Y.B."/>
            <person name="Tsai W.C."/>
            <person name="Van de Peer Y."/>
            <person name="Liu Z.J."/>
        </authorList>
    </citation>
    <scope>NUCLEOTIDE SEQUENCE [LARGE SCALE GENOMIC DNA]</scope>
    <source>
        <strain evidence="2">cv. Shenzhen</strain>
        <tissue evidence="1">Stem</tissue>
    </source>
</reference>
<evidence type="ECO:0000313" key="2">
    <source>
        <dbReference type="Proteomes" id="UP000236161"/>
    </source>
</evidence>
<organism evidence="1 2">
    <name type="scientific">Apostasia shenzhenica</name>
    <dbReference type="NCBI Taxonomy" id="1088818"/>
    <lineage>
        <taxon>Eukaryota</taxon>
        <taxon>Viridiplantae</taxon>
        <taxon>Streptophyta</taxon>
        <taxon>Embryophyta</taxon>
        <taxon>Tracheophyta</taxon>
        <taxon>Spermatophyta</taxon>
        <taxon>Magnoliopsida</taxon>
        <taxon>Liliopsida</taxon>
        <taxon>Asparagales</taxon>
        <taxon>Orchidaceae</taxon>
        <taxon>Apostasioideae</taxon>
        <taxon>Apostasia</taxon>
    </lineage>
</organism>
<proteinExistence type="predicted"/>
<accession>A0A2I0A0P0</accession>